<protein>
    <submittedName>
        <fullName evidence="2">Uncharacterized protein</fullName>
    </submittedName>
</protein>
<proteinExistence type="predicted"/>
<evidence type="ECO:0000313" key="2">
    <source>
        <dbReference type="EMBL" id="KAI5345053.1"/>
    </source>
</evidence>
<reference evidence="2 3" key="1">
    <citation type="journal article" date="2022" name="G3 (Bethesda)">
        <title>Whole-genome sequence and methylome profiling of the almond [Prunus dulcis (Mill.) D.A. Webb] cultivar 'Nonpareil'.</title>
        <authorList>
            <person name="D'Amico-Willman K.M."/>
            <person name="Ouma W.Z."/>
            <person name="Meulia T."/>
            <person name="Sideli G.M."/>
            <person name="Gradziel T.M."/>
            <person name="Fresnedo-Ramirez J."/>
        </authorList>
    </citation>
    <scope>NUCLEOTIDE SEQUENCE [LARGE SCALE GENOMIC DNA]</scope>
    <source>
        <strain evidence="2">Clone GOH B32 T37-40</strain>
    </source>
</reference>
<name>A0AAD4ZH36_PRUDU</name>
<organism evidence="2 3">
    <name type="scientific">Prunus dulcis</name>
    <name type="common">Almond</name>
    <name type="synonym">Amygdalus dulcis</name>
    <dbReference type="NCBI Taxonomy" id="3755"/>
    <lineage>
        <taxon>Eukaryota</taxon>
        <taxon>Viridiplantae</taxon>
        <taxon>Streptophyta</taxon>
        <taxon>Embryophyta</taxon>
        <taxon>Tracheophyta</taxon>
        <taxon>Spermatophyta</taxon>
        <taxon>Magnoliopsida</taxon>
        <taxon>eudicotyledons</taxon>
        <taxon>Gunneridae</taxon>
        <taxon>Pentapetalae</taxon>
        <taxon>rosids</taxon>
        <taxon>fabids</taxon>
        <taxon>Rosales</taxon>
        <taxon>Rosaceae</taxon>
        <taxon>Amygdaloideae</taxon>
        <taxon>Amygdaleae</taxon>
        <taxon>Prunus</taxon>
    </lineage>
</organism>
<feature type="compositionally biased region" description="Low complexity" evidence="1">
    <location>
        <begin position="35"/>
        <end position="46"/>
    </location>
</feature>
<accession>A0AAD4ZH36</accession>
<dbReference type="EMBL" id="JAJFAZ020000002">
    <property type="protein sequence ID" value="KAI5345053.1"/>
    <property type="molecule type" value="Genomic_DNA"/>
</dbReference>
<evidence type="ECO:0000256" key="1">
    <source>
        <dbReference type="SAM" id="MobiDB-lite"/>
    </source>
</evidence>
<keyword evidence="3" id="KW-1185">Reference proteome</keyword>
<dbReference type="AlphaFoldDB" id="A0AAD4ZH36"/>
<gene>
    <name evidence="2" type="ORF">L3X38_012930</name>
</gene>
<sequence length="81" mass="8915">MNWNEVKAYLKAANVTEASNMGIYTNPMPQHQGGQVTTQEPTPVQTNPRPSASANTILACTAARREMPVRPLQFCNSKEIL</sequence>
<feature type="compositionally biased region" description="Polar residues" evidence="1">
    <location>
        <begin position="23"/>
        <end position="34"/>
    </location>
</feature>
<feature type="region of interest" description="Disordered" evidence="1">
    <location>
        <begin position="23"/>
        <end position="53"/>
    </location>
</feature>
<evidence type="ECO:0000313" key="3">
    <source>
        <dbReference type="Proteomes" id="UP001054821"/>
    </source>
</evidence>
<comment type="caution">
    <text evidence="2">The sequence shown here is derived from an EMBL/GenBank/DDBJ whole genome shotgun (WGS) entry which is preliminary data.</text>
</comment>
<dbReference type="Proteomes" id="UP001054821">
    <property type="component" value="Chromosome 2"/>
</dbReference>